<accession>A0A835Y1P4</accession>
<feature type="compositionally biased region" description="Pro residues" evidence="1">
    <location>
        <begin position="637"/>
        <end position="661"/>
    </location>
</feature>
<feature type="region of interest" description="Disordered" evidence="1">
    <location>
        <begin position="686"/>
        <end position="857"/>
    </location>
</feature>
<comment type="caution">
    <text evidence="2">The sequence shown here is derived from an EMBL/GenBank/DDBJ whole genome shotgun (WGS) entry which is preliminary data.</text>
</comment>
<feature type="region of interest" description="Disordered" evidence="1">
    <location>
        <begin position="127"/>
        <end position="148"/>
    </location>
</feature>
<feature type="region of interest" description="Disordered" evidence="1">
    <location>
        <begin position="1192"/>
        <end position="1226"/>
    </location>
</feature>
<feature type="compositionally biased region" description="Low complexity" evidence="1">
    <location>
        <begin position="46"/>
        <end position="57"/>
    </location>
</feature>
<feature type="region of interest" description="Disordered" evidence="1">
    <location>
        <begin position="1"/>
        <end position="66"/>
    </location>
</feature>
<feature type="region of interest" description="Disordered" evidence="1">
    <location>
        <begin position="1278"/>
        <end position="1305"/>
    </location>
</feature>
<feature type="compositionally biased region" description="Low complexity" evidence="1">
    <location>
        <begin position="847"/>
        <end position="857"/>
    </location>
</feature>
<feature type="compositionally biased region" description="Low complexity" evidence="1">
    <location>
        <begin position="127"/>
        <end position="143"/>
    </location>
</feature>
<protein>
    <submittedName>
        <fullName evidence="2">Uncharacterized protein</fullName>
    </submittedName>
</protein>
<feature type="compositionally biased region" description="Acidic residues" evidence="1">
    <location>
        <begin position="288"/>
        <end position="298"/>
    </location>
</feature>
<dbReference type="EMBL" id="JAEHOE010000032">
    <property type="protein sequence ID" value="KAG2494296.1"/>
    <property type="molecule type" value="Genomic_DNA"/>
</dbReference>
<name>A0A835Y1P4_9CHLO</name>
<feature type="region of interest" description="Disordered" evidence="1">
    <location>
        <begin position="895"/>
        <end position="926"/>
    </location>
</feature>
<proteinExistence type="predicted"/>
<keyword evidence="3" id="KW-1185">Reference proteome</keyword>
<sequence length="1346" mass="132224">MLGWPAKTDSQLERSGTCGAVPFLPHMSRLAPPAPHLRHDLDRASSRTSSSSSSASSHDGEAEPRFSASGLPVHYLPAIATSQAARITLCAAPSGSTTGLDGTSCRLLEASQPPPEPNPLYIVAPARGPSSSSASTCPSSTGSQNFGTDPAWAVDNQSEAETEVQAVHLATASPHHPLSPSSSSRHLLSPTAAAFAWDVAAEDPPPEDGTVAACGVQALPPPEHATAAAAAATAAAAAAAEAEPADAPLPSAAPAWAAFDDPAPTADGWAVVEAVTPPPAWAELLQGEEDEEADEGGDDLSSSSEDLDSDRPSAADTWAAVQDLDLEAIAAAAAEAPAADDASPEVTAAFAAAGWDMEPAPEWSPVEAGSGLEAAEAEVEAQEALGLDGARSAPSEGLGIELWAWGAPESDSEGYGQQQEERQSDTADLVTPAELEAAAAPASEEEEQEPRWVEVPLEDFSAEAEAEAADGPLPAPAWSPRGGLPPLEEVPEEEQEEDEEEVTQEMMPYVSVLIRNDQPLVTIPESMYGDSPTSPDGGAADGGHPHTQPVTAAAALGPAFLFGSPRRTQAAAAAAADDPEAACMDGMSMYSELLAKLAAASPRLRALPCGAWGDLEAVAGALAADLEPHGPRLPHLPHLPIPAPPPPATHPSPPAPAPAPAPADLMQQFADLQSTVNSLVGILKPGTALAGRGPRQARASSPGVRPRARSAARPARASSPGAAAARPYSVGGNNASGAAGQGPAAAKNVRRSCSGSPVRSRGAGAAGAVPASPPTPRRAGAAAAGGGGSKAGGPRAAAALGSHGPASRIPAASNAPAAKASPAKPPITGTGAVPSGATPRFNGLNTSGGAASRSGSSARAAPAAAKIPAASGGSAAATGGRSSLTYGGSRLPSFGGAAATPGRRASTGGASGIPRPAAAAPPPASPEAIAAATASVAAAGGGGASPASPAFLKRRKASEPGGGGGSIGGAPPSPRLGAVATTNAATHRNASGGAHKAAFRAARQAYEQKLRAARSRDDPGLWPLRLLSPRCSACVNGGYARGGLACACAAAPGGVTGCAGGAGGGGVGTACAAGFTNLFGIGGSGALAEPVHTRRSSSGGGGAEAGGALLAASDGWSSTWRTGQLQEAALDAALADMAAVFAANGAPLNPAKAGPFTYELYGKHLRLKLLPDGRLAVRRGGGGWEDLAAALARLPTPPPSPPATPPPPRSSAAKSSAAVGGGGRSACSAAGGGGLGSAVAVDPSSLSLIAAEGSFGGGGGAALGTPVSTVFEASGEYERLEEEAVEGEERERVGGGGREGEGEEVGLEGEGVGLEALPHEGPAQAGCGAAAVPSSRSFVWDASLFV</sequence>
<feature type="region of interest" description="Disordered" evidence="1">
    <location>
        <begin position="629"/>
        <end position="662"/>
    </location>
</feature>
<feature type="compositionally biased region" description="Low complexity" evidence="1">
    <location>
        <begin position="754"/>
        <end position="770"/>
    </location>
</feature>
<feature type="region of interest" description="Disordered" evidence="1">
    <location>
        <begin position="408"/>
        <end position="427"/>
    </location>
</feature>
<dbReference type="Proteomes" id="UP000612055">
    <property type="component" value="Unassembled WGS sequence"/>
</dbReference>
<feature type="region of interest" description="Disordered" evidence="1">
    <location>
        <begin position="954"/>
        <end position="978"/>
    </location>
</feature>
<feature type="compositionally biased region" description="Low complexity" evidence="1">
    <location>
        <begin position="697"/>
        <end position="747"/>
    </location>
</feature>
<evidence type="ECO:0000313" key="2">
    <source>
        <dbReference type="EMBL" id="KAG2494296.1"/>
    </source>
</evidence>
<feature type="compositionally biased region" description="Acidic residues" evidence="1">
    <location>
        <begin position="489"/>
        <end position="498"/>
    </location>
</feature>
<feature type="region of interest" description="Disordered" evidence="1">
    <location>
        <begin position="464"/>
        <end position="498"/>
    </location>
</feature>
<feature type="region of interest" description="Disordered" evidence="1">
    <location>
        <begin position="288"/>
        <end position="313"/>
    </location>
</feature>
<evidence type="ECO:0000256" key="1">
    <source>
        <dbReference type="SAM" id="MobiDB-lite"/>
    </source>
</evidence>
<gene>
    <name evidence="2" type="ORF">HYH03_007649</name>
</gene>
<dbReference type="OrthoDB" id="552055at2759"/>
<evidence type="ECO:0000313" key="3">
    <source>
        <dbReference type="Proteomes" id="UP000612055"/>
    </source>
</evidence>
<organism evidence="2 3">
    <name type="scientific">Edaphochlamys debaryana</name>
    <dbReference type="NCBI Taxonomy" id="47281"/>
    <lineage>
        <taxon>Eukaryota</taxon>
        <taxon>Viridiplantae</taxon>
        <taxon>Chlorophyta</taxon>
        <taxon>core chlorophytes</taxon>
        <taxon>Chlorophyceae</taxon>
        <taxon>CS clade</taxon>
        <taxon>Chlamydomonadales</taxon>
        <taxon>Chlamydomonadales incertae sedis</taxon>
        <taxon>Edaphochlamys</taxon>
    </lineage>
</organism>
<reference evidence="2" key="1">
    <citation type="journal article" date="2020" name="bioRxiv">
        <title>Comparative genomics of Chlamydomonas.</title>
        <authorList>
            <person name="Craig R.J."/>
            <person name="Hasan A.R."/>
            <person name="Ness R.W."/>
            <person name="Keightley P.D."/>
        </authorList>
    </citation>
    <scope>NUCLEOTIDE SEQUENCE</scope>
    <source>
        <strain evidence="2">CCAP 11/70</strain>
    </source>
</reference>
<feature type="compositionally biased region" description="Low complexity" evidence="1">
    <location>
        <begin position="792"/>
        <end position="822"/>
    </location>
</feature>
<feature type="compositionally biased region" description="Pro residues" evidence="1">
    <location>
        <begin position="1195"/>
        <end position="1209"/>
    </location>
</feature>